<dbReference type="PANTHER" id="PTHR23200:SF48">
    <property type="entry name" value="METALLO-BETA-LACTAMASE DOMAIN-CONTAINING PROTEIN 1"/>
    <property type="match status" value="1"/>
</dbReference>
<gene>
    <name evidence="8" type="ORF">NBR_LOCUS15641</name>
</gene>
<keyword evidence="9" id="KW-1185">Reference proteome</keyword>
<dbReference type="AlphaFoldDB" id="A0A0N4YFU2"/>
<evidence type="ECO:0000256" key="4">
    <source>
        <dbReference type="ARBA" id="ARBA00032988"/>
    </source>
</evidence>
<comment type="subcellular location">
    <subcellularLocation>
        <location evidence="1">Cytoplasm</location>
        <location evidence="1">Cytosol</location>
    </subcellularLocation>
</comment>
<dbReference type="InterPro" id="IPR036866">
    <property type="entry name" value="RibonucZ/Hydroxyglut_hydro"/>
</dbReference>
<proteinExistence type="predicted"/>
<comment type="subunit">
    <text evidence="2">Homodimer.</text>
</comment>
<evidence type="ECO:0000256" key="3">
    <source>
        <dbReference type="ARBA" id="ARBA00014856"/>
    </source>
</evidence>
<dbReference type="GO" id="GO:0005829">
    <property type="term" value="C:cytosol"/>
    <property type="evidence" value="ECO:0007669"/>
    <property type="project" value="UniProtKB-SubCell"/>
</dbReference>
<dbReference type="Pfam" id="PF00753">
    <property type="entry name" value="Lactamase_B"/>
    <property type="match status" value="1"/>
</dbReference>
<dbReference type="OMA" id="RCRDGTN"/>
<evidence type="ECO:0000313" key="10">
    <source>
        <dbReference type="WBParaSite" id="NBR_0001564001-mRNA-1"/>
    </source>
</evidence>
<comment type="function">
    <text evidence="6">Endoribonuclease that catalyzes the hydrolysis of histone-coding pre-mRNA 3'-end. Involved in histone pre-mRNA processing during the S-phase of the cell cycle, which is required for entering/progressing through S-phase. Cleaves histone pre-mRNA at a major and a minor cleavage site after the 5'-ACCCA-3' and the 5'-ACCCACA-3' sequence, respectively, and located downstream of the stem-loop. May require the presence of the HDE element located at the histone pre-RNA 3'-end to avoid non-specific cleavage.</text>
</comment>
<dbReference type="Gene3D" id="3.60.15.10">
    <property type="entry name" value="Ribonuclease Z/Hydroxyacylglutathione hydrolase-like"/>
    <property type="match status" value="1"/>
</dbReference>
<dbReference type="InterPro" id="IPR001279">
    <property type="entry name" value="Metallo-B-lactamas"/>
</dbReference>
<dbReference type="EMBL" id="UYSL01021826">
    <property type="protein sequence ID" value="VDL79235.1"/>
    <property type="molecule type" value="Genomic_DNA"/>
</dbReference>
<evidence type="ECO:0000313" key="8">
    <source>
        <dbReference type="EMBL" id="VDL79235.1"/>
    </source>
</evidence>
<name>A0A0N4YFU2_NIPBR</name>
<evidence type="ECO:0000256" key="1">
    <source>
        <dbReference type="ARBA" id="ARBA00004514"/>
    </source>
</evidence>
<dbReference type="STRING" id="27835.A0A0N4YFU2"/>
<evidence type="ECO:0000256" key="2">
    <source>
        <dbReference type="ARBA" id="ARBA00011738"/>
    </source>
</evidence>
<accession>A0A0N4YFU2</accession>
<dbReference type="PANTHER" id="PTHR23200">
    <property type="entry name" value="METALLO-BETA-LACTAMASE DOMAIN-CONTAINING PROTEIN 1"/>
    <property type="match status" value="1"/>
</dbReference>
<dbReference type="SUPFAM" id="SSF56281">
    <property type="entry name" value="Metallo-hydrolase/oxidoreductase"/>
    <property type="match status" value="1"/>
</dbReference>
<sequence>MEETRVDQLIIGYAESVGDRFAATGSVSLVRTPEVNILVDCGDPWNGDELLEKLSSCGLQKDENHPSSLMNPGFGEVLDHVIMYDERIGIVVVTHGHVDHCGNLSLFKDATHYLGRDIAVRGEYSTLSEDDPVLLAPNIELRRCSGHTDHDLIVVVNNAERGCVVIAGDIFESQNDEDLWRDVSRYPAQQLKSRSVIKGIADWIVPGHGPMFKNEKMETVDKL</sequence>
<feature type="domain" description="Metallo-beta-lactamase" evidence="7">
    <location>
        <begin position="24"/>
        <end position="208"/>
    </location>
</feature>
<dbReference type="Proteomes" id="UP000271162">
    <property type="component" value="Unassembled WGS sequence"/>
</dbReference>
<reference evidence="10" key="1">
    <citation type="submission" date="2017-02" db="UniProtKB">
        <authorList>
            <consortium name="WormBaseParasite"/>
        </authorList>
    </citation>
    <scope>IDENTIFICATION</scope>
</reference>
<evidence type="ECO:0000256" key="5">
    <source>
        <dbReference type="ARBA" id="ARBA00044690"/>
    </source>
</evidence>
<organism evidence="10">
    <name type="scientific">Nippostrongylus brasiliensis</name>
    <name type="common">Rat hookworm</name>
    <dbReference type="NCBI Taxonomy" id="27835"/>
    <lineage>
        <taxon>Eukaryota</taxon>
        <taxon>Metazoa</taxon>
        <taxon>Ecdysozoa</taxon>
        <taxon>Nematoda</taxon>
        <taxon>Chromadorea</taxon>
        <taxon>Rhabditida</taxon>
        <taxon>Rhabditina</taxon>
        <taxon>Rhabditomorpha</taxon>
        <taxon>Strongyloidea</taxon>
        <taxon>Heligmosomidae</taxon>
        <taxon>Nippostrongylus</taxon>
    </lineage>
</organism>
<evidence type="ECO:0000256" key="6">
    <source>
        <dbReference type="ARBA" id="ARBA00045869"/>
    </source>
</evidence>
<dbReference type="WBParaSite" id="NBR_0001564001-mRNA-1">
    <property type="protein sequence ID" value="NBR_0001564001-mRNA-1"/>
    <property type="gene ID" value="NBR_0001564001"/>
</dbReference>
<dbReference type="InterPro" id="IPR039344">
    <property type="entry name" value="MBLAC1"/>
</dbReference>
<protein>
    <recommendedName>
        <fullName evidence="3">Metallo-beta-lactamase domain-containing protein 1</fullName>
    </recommendedName>
    <alternativeName>
        <fullName evidence="4">Endoribonuclease MBLAC1</fullName>
    </alternativeName>
</protein>
<reference evidence="8 9" key="2">
    <citation type="submission" date="2018-11" db="EMBL/GenBank/DDBJ databases">
        <authorList>
            <consortium name="Pathogen Informatics"/>
        </authorList>
    </citation>
    <scope>NUCLEOTIDE SEQUENCE [LARGE SCALE GENOMIC DNA]</scope>
</reference>
<comment type="catalytic activity">
    <reaction evidence="5">
        <text>a ribonucleotidyl-ribonucleotide-RNA + H2O = a 3'-end ribonucleotide-RNA + a 5'-end 5'-phospho-ribonucleoside-RNA + H(+)</text>
        <dbReference type="Rhea" id="RHEA:68096"/>
        <dbReference type="Rhea" id="RHEA-COMP:15179"/>
        <dbReference type="Rhea" id="RHEA-COMP:17355"/>
        <dbReference type="Rhea" id="RHEA-COMP:17428"/>
        <dbReference type="ChEBI" id="CHEBI:15377"/>
        <dbReference type="ChEBI" id="CHEBI:15378"/>
        <dbReference type="ChEBI" id="CHEBI:74896"/>
        <dbReference type="ChEBI" id="CHEBI:138282"/>
        <dbReference type="ChEBI" id="CHEBI:173118"/>
    </reaction>
    <physiologicalReaction direction="left-to-right" evidence="5">
        <dbReference type="Rhea" id="RHEA:68097"/>
    </physiologicalReaction>
</comment>
<evidence type="ECO:0000259" key="7">
    <source>
        <dbReference type="SMART" id="SM00849"/>
    </source>
</evidence>
<dbReference type="SMART" id="SM00849">
    <property type="entry name" value="Lactamase_B"/>
    <property type="match status" value="1"/>
</dbReference>
<dbReference type="CDD" id="cd07711">
    <property type="entry name" value="MBLAC1-like_MBL-fold"/>
    <property type="match status" value="1"/>
</dbReference>
<evidence type="ECO:0000313" key="9">
    <source>
        <dbReference type="Proteomes" id="UP000271162"/>
    </source>
</evidence>